<evidence type="ECO:0000313" key="5">
    <source>
        <dbReference type="Proteomes" id="UP000681967"/>
    </source>
</evidence>
<feature type="non-terminal residue" evidence="2">
    <location>
        <position position="1"/>
    </location>
</feature>
<dbReference type="Proteomes" id="UP000681720">
    <property type="component" value="Unassembled WGS sequence"/>
</dbReference>
<dbReference type="EMBL" id="CAJOBH010069514">
    <property type="protein sequence ID" value="CAF4465099.1"/>
    <property type="molecule type" value="Genomic_DNA"/>
</dbReference>
<feature type="compositionally biased region" description="Polar residues" evidence="1">
    <location>
        <begin position="24"/>
        <end position="34"/>
    </location>
</feature>
<name>A0A8S2WWH5_9BILA</name>
<accession>A0A8S2WWH5</accession>
<dbReference type="Proteomes" id="UP000676336">
    <property type="component" value="Unassembled WGS sequence"/>
</dbReference>
<dbReference type="EMBL" id="CAJOBI010175772">
    <property type="protein sequence ID" value="CAF4906916.1"/>
    <property type="molecule type" value="Genomic_DNA"/>
</dbReference>
<gene>
    <name evidence="2" type="ORF">BYL167_LOCUS34389</name>
    <name evidence="3" type="ORF">GIL414_LOCUS42158</name>
    <name evidence="4" type="ORF">SMN809_LOCUS52030</name>
</gene>
<sequence>ELVNTGTTQQTTSTTERREPVKVNGNSINDTNTTNHDEFDAGLTSKIQRANSIVIPLANDKYAGTLCCHDNQLLYNEIDS</sequence>
<proteinExistence type="predicted"/>
<feature type="non-terminal residue" evidence="2">
    <location>
        <position position="80"/>
    </location>
</feature>
<protein>
    <submittedName>
        <fullName evidence="2">Uncharacterized protein</fullName>
    </submittedName>
</protein>
<dbReference type="AlphaFoldDB" id="A0A8S2WWH5"/>
<evidence type="ECO:0000313" key="2">
    <source>
        <dbReference type="EMBL" id="CAF4465099.1"/>
    </source>
</evidence>
<evidence type="ECO:0000313" key="4">
    <source>
        <dbReference type="EMBL" id="CAF4906916.1"/>
    </source>
</evidence>
<comment type="caution">
    <text evidence="2">The sequence shown here is derived from an EMBL/GenBank/DDBJ whole genome shotgun (WGS) entry which is preliminary data.</text>
</comment>
<evidence type="ECO:0000256" key="1">
    <source>
        <dbReference type="SAM" id="MobiDB-lite"/>
    </source>
</evidence>
<feature type="compositionally biased region" description="Low complexity" evidence="1">
    <location>
        <begin position="1"/>
        <end position="14"/>
    </location>
</feature>
<evidence type="ECO:0000313" key="3">
    <source>
        <dbReference type="EMBL" id="CAF4678047.1"/>
    </source>
</evidence>
<feature type="region of interest" description="Disordered" evidence="1">
    <location>
        <begin position="1"/>
        <end position="38"/>
    </location>
</feature>
<dbReference type="Proteomes" id="UP000681967">
    <property type="component" value="Unassembled WGS sequence"/>
</dbReference>
<reference evidence="2" key="1">
    <citation type="submission" date="2021-02" db="EMBL/GenBank/DDBJ databases">
        <authorList>
            <person name="Nowell W R."/>
        </authorList>
    </citation>
    <scope>NUCLEOTIDE SEQUENCE</scope>
</reference>
<organism evidence="2 5">
    <name type="scientific">Rotaria magnacalcarata</name>
    <dbReference type="NCBI Taxonomy" id="392030"/>
    <lineage>
        <taxon>Eukaryota</taxon>
        <taxon>Metazoa</taxon>
        <taxon>Spiralia</taxon>
        <taxon>Gnathifera</taxon>
        <taxon>Rotifera</taxon>
        <taxon>Eurotatoria</taxon>
        <taxon>Bdelloidea</taxon>
        <taxon>Philodinida</taxon>
        <taxon>Philodinidae</taxon>
        <taxon>Rotaria</taxon>
    </lineage>
</organism>
<dbReference type="EMBL" id="CAJOBJ010121483">
    <property type="protein sequence ID" value="CAF4678047.1"/>
    <property type="molecule type" value="Genomic_DNA"/>
</dbReference>